<dbReference type="EMBL" id="LGAV01000006">
    <property type="protein sequence ID" value="KOS13434.1"/>
    <property type="molecule type" value="Genomic_DNA"/>
</dbReference>
<dbReference type="VEuPathDB" id="FungiDB:Malapachy_0134"/>
<keyword evidence="2" id="KW-1185">Reference proteome</keyword>
<dbReference type="CDD" id="cd12148">
    <property type="entry name" value="fungal_TF_MHR"/>
    <property type="match status" value="1"/>
</dbReference>
<accession>A0A0M8MSG5</accession>
<proteinExistence type="predicted"/>
<protein>
    <submittedName>
        <fullName evidence="1">Uncharacterized protein</fullName>
    </submittedName>
</protein>
<reference evidence="1 2" key="1">
    <citation type="submission" date="2015-07" db="EMBL/GenBank/DDBJ databases">
        <title>Draft Genome Sequence of Malassezia furfur CBS1878 and Malassezia pachydermatis CBS1879.</title>
        <authorList>
            <person name="Triana S."/>
            <person name="Ohm R."/>
            <person name="Gonzalez A."/>
            <person name="DeCock H."/>
            <person name="Restrepo S."/>
            <person name="Celis A."/>
        </authorList>
    </citation>
    <scope>NUCLEOTIDE SEQUENCE [LARGE SCALE GENOMIC DNA]</scope>
    <source>
        <strain evidence="1 2">CBS 1879</strain>
    </source>
</reference>
<comment type="caution">
    <text evidence="1">The sequence shown here is derived from an EMBL/GenBank/DDBJ whole genome shotgun (WGS) entry which is preliminary data.</text>
</comment>
<dbReference type="OrthoDB" id="3364175at2759"/>
<dbReference type="GeneID" id="28726542"/>
<evidence type="ECO:0000313" key="2">
    <source>
        <dbReference type="Proteomes" id="UP000037751"/>
    </source>
</evidence>
<gene>
    <name evidence="1" type="ORF">Malapachy_0134</name>
</gene>
<dbReference type="Proteomes" id="UP000037751">
    <property type="component" value="Unassembled WGS sequence"/>
</dbReference>
<name>A0A0M8MSG5_9BASI</name>
<organism evidence="1 2">
    <name type="scientific">Malassezia pachydermatis</name>
    <dbReference type="NCBI Taxonomy" id="77020"/>
    <lineage>
        <taxon>Eukaryota</taxon>
        <taxon>Fungi</taxon>
        <taxon>Dikarya</taxon>
        <taxon>Basidiomycota</taxon>
        <taxon>Ustilaginomycotina</taxon>
        <taxon>Malasseziomycetes</taxon>
        <taxon>Malasseziales</taxon>
        <taxon>Malasseziaceae</taxon>
        <taxon>Malassezia</taxon>
    </lineage>
</organism>
<evidence type="ECO:0000313" key="1">
    <source>
        <dbReference type="EMBL" id="KOS13434.1"/>
    </source>
</evidence>
<dbReference type="AlphaFoldDB" id="A0A0M8MSG5"/>
<dbReference type="RefSeq" id="XP_017991066.1">
    <property type="nucleotide sequence ID" value="XM_018134667.1"/>
</dbReference>
<dbReference type="STRING" id="77020.A0A0M8MSG5"/>
<sequence length="364" mass="40378">MELSTAFEKFVSELPFYFQVQFVNGKVIMNEQCDEHFKFLKLQRFHLWVDILFYTLSLHCPLLLCMVEKGTKVSKYVSSYDICLRTVKFSLAMRQKLLHDDSNLVGPATTRDMIASFRWFNTVVVAGLLLVISPKGPDAALLRSYLHEFIERREKQRGQGRDAMLEKDISIIRSFLLQADEKAATESEKSDIASSVSSESNSRNVSEILHTALPLESAVPPVSGSSTTTGMESVSGGSPWCTGETGAAMNSNVLASNPYPWSFLSQGVLDPSMTGISSEMDTTVSPLSVSNNPVSPTSMPPYVTSLNLGSMYRIPTTHSTDGLSQQTLMPIWPMNAGYMPNASQAFEVDFAHQNQDTQELLNLW</sequence>